<accession>A0A1I5EN64</accession>
<dbReference type="GO" id="GO:0005886">
    <property type="term" value="C:plasma membrane"/>
    <property type="evidence" value="ECO:0007669"/>
    <property type="project" value="UniProtKB-SubCell"/>
</dbReference>
<dbReference type="STRING" id="655353.SAMN04488056_103264"/>
<feature type="transmembrane region" description="Helical" evidence="6">
    <location>
        <begin position="157"/>
        <end position="179"/>
    </location>
</feature>
<keyword evidence="5 6" id="KW-0472">Membrane</keyword>
<organism evidence="7 8">
    <name type="scientific">Cohaesibacter marisflavi</name>
    <dbReference type="NCBI Taxonomy" id="655353"/>
    <lineage>
        <taxon>Bacteria</taxon>
        <taxon>Pseudomonadati</taxon>
        <taxon>Pseudomonadota</taxon>
        <taxon>Alphaproteobacteria</taxon>
        <taxon>Hyphomicrobiales</taxon>
        <taxon>Cohaesibacteraceae</taxon>
    </lineage>
</organism>
<sequence length="214" mass="22641">MFMSAEAWGLFLVACLMLNLAPGPDLIFILSRTLGHGRKIGFAASLGVCSGALVHVMAAALGVSAILATSATAFMIVKYVGAGYLVWLGAKALFSRESVLPTEAKPKKQLSDWAAYRQGVLIDVLNPKVALFFLAFLPQFIPHDGTLNGHQIFLDTVLLGAIVIGVGLVIEAGFIMLAAPLGTYLRNNKTVALWLDRAFGGLLVSLGAKLALTD</sequence>
<feature type="transmembrane region" description="Helical" evidence="6">
    <location>
        <begin position="115"/>
        <end position="137"/>
    </location>
</feature>
<dbReference type="AlphaFoldDB" id="A0A1I5EN64"/>
<evidence type="ECO:0000256" key="5">
    <source>
        <dbReference type="ARBA" id="ARBA00023136"/>
    </source>
</evidence>
<evidence type="ECO:0000256" key="3">
    <source>
        <dbReference type="ARBA" id="ARBA00022692"/>
    </source>
</evidence>
<dbReference type="Pfam" id="PF01810">
    <property type="entry name" value="LysE"/>
    <property type="match status" value="1"/>
</dbReference>
<proteinExistence type="predicted"/>
<dbReference type="PIRSF" id="PIRSF006324">
    <property type="entry name" value="LeuE"/>
    <property type="match status" value="1"/>
</dbReference>
<comment type="subcellular location">
    <subcellularLocation>
        <location evidence="1">Cell membrane</location>
        <topology evidence="1">Multi-pass membrane protein</topology>
    </subcellularLocation>
</comment>
<evidence type="ECO:0000256" key="6">
    <source>
        <dbReference type="SAM" id="Phobius"/>
    </source>
</evidence>
<dbReference type="PANTHER" id="PTHR30086">
    <property type="entry name" value="ARGININE EXPORTER PROTEIN ARGO"/>
    <property type="match status" value="1"/>
</dbReference>
<gene>
    <name evidence="7" type="ORF">SAMN04488056_103264</name>
</gene>
<keyword evidence="3 6" id="KW-0812">Transmembrane</keyword>
<feature type="transmembrane region" description="Helical" evidence="6">
    <location>
        <begin position="42"/>
        <end position="67"/>
    </location>
</feature>
<dbReference type="GO" id="GO:0015171">
    <property type="term" value="F:amino acid transmembrane transporter activity"/>
    <property type="evidence" value="ECO:0007669"/>
    <property type="project" value="TreeGrafter"/>
</dbReference>
<keyword evidence="8" id="KW-1185">Reference proteome</keyword>
<reference evidence="7 8" key="1">
    <citation type="submission" date="2016-10" db="EMBL/GenBank/DDBJ databases">
        <authorList>
            <person name="de Groot N.N."/>
        </authorList>
    </citation>
    <scope>NUCLEOTIDE SEQUENCE [LARGE SCALE GENOMIC DNA]</scope>
    <source>
        <strain evidence="7 8">CGMCC 1.9157</strain>
    </source>
</reference>
<feature type="transmembrane region" description="Helical" evidence="6">
    <location>
        <begin position="6"/>
        <end position="30"/>
    </location>
</feature>
<evidence type="ECO:0000256" key="2">
    <source>
        <dbReference type="ARBA" id="ARBA00022475"/>
    </source>
</evidence>
<feature type="transmembrane region" description="Helical" evidence="6">
    <location>
        <begin position="73"/>
        <end position="94"/>
    </location>
</feature>
<evidence type="ECO:0000313" key="7">
    <source>
        <dbReference type="EMBL" id="SFO12899.1"/>
    </source>
</evidence>
<evidence type="ECO:0000313" key="8">
    <source>
        <dbReference type="Proteomes" id="UP000199236"/>
    </source>
</evidence>
<protein>
    <submittedName>
        <fullName evidence="7">Threonine/homoserine/homoserine lactone efflux protein</fullName>
    </submittedName>
</protein>
<dbReference type="Proteomes" id="UP000199236">
    <property type="component" value="Unassembled WGS sequence"/>
</dbReference>
<dbReference type="EMBL" id="FOVR01000003">
    <property type="protein sequence ID" value="SFO12899.1"/>
    <property type="molecule type" value="Genomic_DNA"/>
</dbReference>
<keyword evidence="2" id="KW-1003">Cell membrane</keyword>
<evidence type="ECO:0000256" key="4">
    <source>
        <dbReference type="ARBA" id="ARBA00022989"/>
    </source>
</evidence>
<dbReference type="PANTHER" id="PTHR30086:SF20">
    <property type="entry name" value="ARGININE EXPORTER PROTEIN ARGO-RELATED"/>
    <property type="match status" value="1"/>
</dbReference>
<name>A0A1I5EN64_9HYPH</name>
<dbReference type="InterPro" id="IPR001123">
    <property type="entry name" value="LeuE-type"/>
</dbReference>
<evidence type="ECO:0000256" key="1">
    <source>
        <dbReference type="ARBA" id="ARBA00004651"/>
    </source>
</evidence>
<keyword evidence="4 6" id="KW-1133">Transmembrane helix</keyword>